<sequence>MGLRIALLVVTVLLAGCVGNPGPAGTVTETKSNATNSTERTVVSNVNETKVVERALDAEKAYVASKLRNASCVESWDTYPIVMDREGTVVNQTTSGLYVDVQQPYAWGNEDIEADSASRATYLVTDNETQRVSGPEIDPC</sequence>
<dbReference type="Proteomes" id="UP000608662">
    <property type="component" value="Unassembled WGS sequence"/>
</dbReference>
<dbReference type="OrthoDB" id="307566at2157"/>
<evidence type="ECO:0000313" key="1">
    <source>
        <dbReference type="EMBL" id="NLV09926.1"/>
    </source>
</evidence>
<reference evidence="1" key="1">
    <citation type="submission" date="2019-12" db="EMBL/GenBank/DDBJ databases">
        <title>Whole-genome sequence of Halomicrobium mukohataei pws1.</title>
        <authorList>
            <person name="Verma D.K."/>
            <person name="Gopal K."/>
            <person name="Prasad E.S."/>
        </authorList>
    </citation>
    <scope>NUCLEOTIDE SEQUENCE</scope>
    <source>
        <strain evidence="1">Pws1</strain>
    </source>
</reference>
<comment type="caution">
    <text evidence="1">The sequence shown here is derived from an EMBL/GenBank/DDBJ whole genome shotgun (WGS) entry which is preliminary data.</text>
</comment>
<protein>
    <recommendedName>
        <fullName evidence="3">Lipoprotein</fullName>
    </recommendedName>
</protein>
<organism evidence="1 2">
    <name type="scientific">Halomicrobium mukohataei</name>
    <dbReference type="NCBI Taxonomy" id="57705"/>
    <lineage>
        <taxon>Archaea</taxon>
        <taxon>Methanobacteriati</taxon>
        <taxon>Methanobacteriota</taxon>
        <taxon>Stenosarchaea group</taxon>
        <taxon>Halobacteria</taxon>
        <taxon>Halobacteriales</taxon>
        <taxon>Haloarculaceae</taxon>
        <taxon>Halomicrobium</taxon>
    </lineage>
</organism>
<gene>
    <name evidence="1" type="ORF">GOC74_08290</name>
</gene>
<name>A0A847UBV1_9EURY</name>
<proteinExistence type="predicted"/>
<evidence type="ECO:0008006" key="3">
    <source>
        <dbReference type="Google" id="ProtNLM"/>
    </source>
</evidence>
<evidence type="ECO:0000313" key="2">
    <source>
        <dbReference type="Proteomes" id="UP000608662"/>
    </source>
</evidence>
<dbReference type="RefSeq" id="WP_170093703.1">
    <property type="nucleotide sequence ID" value="NZ_WOYG01000001.1"/>
</dbReference>
<dbReference type="AlphaFoldDB" id="A0A847UBV1"/>
<accession>A0A847UBV1</accession>
<dbReference type="PROSITE" id="PS51257">
    <property type="entry name" value="PROKAR_LIPOPROTEIN"/>
    <property type="match status" value="1"/>
</dbReference>
<dbReference type="EMBL" id="WOYG01000001">
    <property type="protein sequence ID" value="NLV09926.1"/>
    <property type="molecule type" value="Genomic_DNA"/>
</dbReference>